<organism evidence="2 3">
    <name type="scientific">Cymbomonas tetramitiformis</name>
    <dbReference type="NCBI Taxonomy" id="36881"/>
    <lineage>
        <taxon>Eukaryota</taxon>
        <taxon>Viridiplantae</taxon>
        <taxon>Chlorophyta</taxon>
        <taxon>Pyramimonadophyceae</taxon>
        <taxon>Pyramimonadales</taxon>
        <taxon>Pyramimonadaceae</taxon>
        <taxon>Cymbomonas</taxon>
    </lineage>
</organism>
<dbReference type="Pfam" id="PF00561">
    <property type="entry name" value="Abhydrolase_1"/>
    <property type="match status" value="1"/>
</dbReference>
<dbReference type="EMBL" id="LGRX02013033">
    <property type="protein sequence ID" value="KAK3266479.1"/>
    <property type="molecule type" value="Genomic_DNA"/>
</dbReference>
<protein>
    <recommendedName>
        <fullName evidence="1">AB hydrolase-1 domain-containing protein</fullName>
    </recommendedName>
</protein>
<reference evidence="2 3" key="1">
    <citation type="journal article" date="2015" name="Genome Biol. Evol.">
        <title>Comparative Genomics of a Bacterivorous Green Alga Reveals Evolutionary Causalities and Consequences of Phago-Mixotrophic Mode of Nutrition.</title>
        <authorList>
            <person name="Burns J.A."/>
            <person name="Paasch A."/>
            <person name="Narechania A."/>
            <person name="Kim E."/>
        </authorList>
    </citation>
    <scope>NUCLEOTIDE SEQUENCE [LARGE SCALE GENOMIC DNA]</scope>
    <source>
        <strain evidence="2 3">PLY_AMNH</strain>
    </source>
</reference>
<dbReference type="SUPFAM" id="SSF53474">
    <property type="entry name" value="alpha/beta-Hydrolases"/>
    <property type="match status" value="1"/>
</dbReference>
<accession>A0AAE0KZQ8</accession>
<sequence>MLRFCLHKHSFVRLCRIAPQKRSCGHVPTAQEPSYVYASPTKEHSISVRDGRRVAVTEWGVDDDSSFPVFYFHGTPLCRLEPLLHGGDVEDPYTAARVRLVSIDRPGFGRSDPQPPASRALMEGARDVLDVADNLGIAKFGVLGFSAGSPYALACAAHPDFACRLVAVAVMCSPAESGAPDFKAPLRSKLEGLFLRNCPETLLSLMARLGVSVYLTTCEAFPKIAARLLMLSEPASVQTTVCTPHFGHTTSTVIKEAVVQGIDGALADTLLTQSPAKPWGFSLRHISPDLPVQVFHGQHDAVVPVEAARWLQQQIPHCTVAYVNGGHGLPFYYMKHVLTNMTRGGWQTQRATTSKIEVQ</sequence>
<dbReference type="PANTHER" id="PTHR43433:SF10">
    <property type="entry name" value="AB HYDROLASE-1 DOMAIN-CONTAINING PROTEIN"/>
    <property type="match status" value="1"/>
</dbReference>
<comment type="caution">
    <text evidence="2">The sequence shown here is derived from an EMBL/GenBank/DDBJ whole genome shotgun (WGS) entry which is preliminary data.</text>
</comment>
<evidence type="ECO:0000259" key="1">
    <source>
        <dbReference type="Pfam" id="PF00561"/>
    </source>
</evidence>
<dbReference type="AlphaFoldDB" id="A0AAE0KZQ8"/>
<dbReference type="InterPro" id="IPR000073">
    <property type="entry name" value="AB_hydrolase_1"/>
</dbReference>
<name>A0AAE0KZQ8_9CHLO</name>
<feature type="domain" description="AB hydrolase-1" evidence="1">
    <location>
        <begin position="96"/>
        <end position="329"/>
    </location>
</feature>
<keyword evidence="3" id="KW-1185">Reference proteome</keyword>
<dbReference type="InterPro" id="IPR029058">
    <property type="entry name" value="AB_hydrolase_fold"/>
</dbReference>
<proteinExistence type="predicted"/>
<dbReference type="Proteomes" id="UP001190700">
    <property type="component" value="Unassembled WGS sequence"/>
</dbReference>
<evidence type="ECO:0000313" key="3">
    <source>
        <dbReference type="Proteomes" id="UP001190700"/>
    </source>
</evidence>
<evidence type="ECO:0000313" key="2">
    <source>
        <dbReference type="EMBL" id="KAK3266479.1"/>
    </source>
</evidence>
<gene>
    <name evidence="2" type="ORF">CYMTET_24898</name>
</gene>
<dbReference type="PANTHER" id="PTHR43433">
    <property type="entry name" value="HYDROLASE, ALPHA/BETA FOLD FAMILY PROTEIN"/>
    <property type="match status" value="1"/>
</dbReference>
<dbReference type="Gene3D" id="3.40.50.1820">
    <property type="entry name" value="alpha/beta hydrolase"/>
    <property type="match status" value="1"/>
</dbReference>
<dbReference type="InterPro" id="IPR050471">
    <property type="entry name" value="AB_hydrolase"/>
</dbReference>